<dbReference type="EMBL" id="JASCZI010213049">
    <property type="protein sequence ID" value="MED6200760.1"/>
    <property type="molecule type" value="Genomic_DNA"/>
</dbReference>
<protein>
    <submittedName>
        <fullName evidence="1">Uncharacterized protein</fullName>
    </submittedName>
</protein>
<proteinExistence type="predicted"/>
<name>A0ABU6XTJ4_9FABA</name>
<organism evidence="1 2">
    <name type="scientific">Stylosanthes scabra</name>
    <dbReference type="NCBI Taxonomy" id="79078"/>
    <lineage>
        <taxon>Eukaryota</taxon>
        <taxon>Viridiplantae</taxon>
        <taxon>Streptophyta</taxon>
        <taxon>Embryophyta</taxon>
        <taxon>Tracheophyta</taxon>
        <taxon>Spermatophyta</taxon>
        <taxon>Magnoliopsida</taxon>
        <taxon>eudicotyledons</taxon>
        <taxon>Gunneridae</taxon>
        <taxon>Pentapetalae</taxon>
        <taxon>rosids</taxon>
        <taxon>fabids</taxon>
        <taxon>Fabales</taxon>
        <taxon>Fabaceae</taxon>
        <taxon>Papilionoideae</taxon>
        <taxon>50 kb inversion clade</taxon>
        <taxon>dalbergioids sensu lato</taxon>
        <taxon>Dalbergieae</taxon>
        <taxon>Pterocarpus clade</taxon>
        <taxon>Stylosanthes</taxon>
    </lineage>
</organism>
<evidence type="ECO:0000313" key="1">
    <source>
        <dbReference type="EMBL" id="MED6200760.1"/>
    </source>
</evidence>
<keyword evidence="2" id="KW-1185">Reference proteome</keyword>
<accession>A0ABU6XTJ4</accession>
<reference evidence="1 2" key="1">
    <citation type="journal article" date="2023" name="Plants (Basel)">
        <title>Bridging the Gap: Combining Genomics and Transcriptomics Approaches to Understand Stylosanthes scabra, an Orphan Legume from the Brazilian Caatinga.</title>
        <authorList>
            <person name="Ferreira-Neto J.R.C."/>
            <person name="da Silva M.D."/>
            <person name="Binneck E."/>
            <person name="de Melo N.F."/>
            <person name="da Silva R.H."/>
            <person name="de Melo A.L.T.M."/>
            <person name="Pandolfi V."/>
            <person name="Bustamante F.O."/>
            <person name="Brasileiro-Vidal A.C."/>
            <person name="Benko-Iseppon A.M."/>
        </authorList>
    </citation>
    <scope>NUCLEOTIDE SEQUENCE [LARGE SCALE GENOMIC DNA]</scope>
    <source>
        <tissue evidence="1">Leaves</tissue>
    </source>
</reference>
<comment type="caution">
    <text evidence="1">The sequence shown here is derived from an EMBL/GenBank/DDBJ whole genome shotgun (WGS) entry which is preliminary data.</text>
</comment>
<dbReference type="Proteomes" id="UP001341840">
    <property type="component" value="Unassembled WGS sequence"/>
</dbReference>
<gene>
    <name evidence="1" type="ORF">PIB30_088385</name>
</gene>
<sequence length="111" mass="12325">MAGDDLVDPNVIYFGEEIVAESLQSCSRSLIGTILANQKFSVGTLEAALGAIWSHRQDLRSMDGKVSDVLEGNARKSLQFATIRQVVLDQVVSTREWDIIPNEEKGNNHYF</sequence>
<evidence type="ECO:0000313" key="2">
    <source>
        <dbReference type="Proteomes" id="UP001341840"/>
    </source>
</evidence>